<feature type="domain" description="FAD-binding" evidence="4">
    <location>
        <begin position="2"/>
        <end position="354"/>
    </location>
</feature>
<evidence type="ECO:0000259" key="4">
    <source>
        <dbReference type="Pfam" id="PF01494"/>
    </source>
</evidence>
<dbReference type="Pfam" id="PF01494">
    <property type="entry name" value="FAD_binding_3"/>
    <property type="match status" value="1"/>
</dbReference>
<dbReference type="InterPro" id="IPR002938">
    <property type="entry name" value="FAD-bd"/>
</dbReference>
<evidence type="ECO:0000313" key="6">
    <source>
        <dbReference type="Proteomes" id="UP001596139"/>
    </source>
</evidence>
<keyword evidence="1" id="KW-0560">Oxidoreductase</keyword>
<dbReference type="PANTHER" id="PTHR13789:SF309">
    <property type="entry name" value="PUTATIVE (AFU_ORTHOLOGUE AFUA_6G14510)-RELATED"/>
    <property type="match status" value="1"/>
</dbReference>
<proteinExistence type="predicted"/>
<keyword evidence="2 5" id="KW-0503">Monooxygenase</keyword>
<dbReference type="SUPFAM" id="SSF51905">
    <property type="entry name" value="FAD/NAD(P)-binding domain"/>
    <property type="match status" value="1"/>
</dbReference>
<gene>
    <name evidence="5" type="ORF">ACFP4F_26330</name>
</gene>
<comment type="caution">
    <text evidence="5">The sequence shown here is derived from an EMBL/GenBank/DDBJ whole genome shotgun (WGS) entry which is preliminary data.</text>
</comment>
<keyword evidence="6" id="KW-1185">Reference proteome</keyword>
<dbReference type="GO" id="GO:0004497">
    <property type="term" value="F:monooxygenase activity"/>
    <property type="evidence" value="ECO:0007669"/>
    <property type="project" value="UniProtKB-KW"/>
</dbReference>
<sequence>MTNALIIGGGIAGAVTAMALQKAGIESEVYEAYASGADDVGAFLVVFENGLSALRVIDADGPVIENSFPAGRVEFLSSTGKRLGERPMAGTGDQDAEGGAPDGAGPRTLRRATLYRVLHDEATRRGIAVQHGKRLVAAETVENGRIVATFSDGTRAEGDLLIGADGIHSVTRKLIDPAAARPRYTGQNTVCGYTRDAKNAPEHGTYSMIFGKKAFFGCTRAPDGETWWFANAPGPELSRDDLAASTADQWRHRLGALFEEDNSPAADIIRSTGETIVGSNSYDIAATPRWYTDTMVIIGDAAHAAAPNAAQGASMAIEDAIVLAKSLRDQSDNRRAFRAYEELRRERVEKVVEASANMARRTALGPVRRVFRDTVLPHRVARTEAGAANWLTSYRIEW</sequence>
<protein>
    <submittedName>
        <fullName evidence="5">FAD-dependent monooxygenase</fullName>
    </submittedName>
</protein>
<dbReference type="InterPro" id="IPR050493">
    <property type="entry name" value="FAD-dep_Monooxygenase_BioMet"/>
</dbReference>
<accession>A0ABW1MQE4</accession>
<dbReference type="EMBL" id="JBHSPX010000008">
    <property type="protein sequence ID" value="MFC6066034.1"/>
    <property type="molecule type" value="Genomic_DNA"/>
</dbReference>
<evidence type="ECO:0000313" key="5">
    <source>
        <dbReference type="EMBL" id="MFC6066034.1"/>
    </source>
</evidence>
<dbReference type="Proteomes" id="UP001596139">
    <property type="component" value="Unassembled WGS sequence"/>
</dbReference>
<dbReference type="PRINTS" id="PR00420">
    <property type="entry name" value="RNGMNOXGNASE"/>
</dbReference>
<dbReference type="InterPro" id="IPR036188">
    <property type="entry name" value="FAD/NAD-bd_sf"/>
</dbReference>
<dbReference type="PANTHER" id="PTHR13789">
    <property type="entry name" value="MONOOXYGENASE"/>
    <property type="match status" value="1"/>
</dbReference>
<name>A0ABW1MQE4_9ACTN</name>
<feature type="region of interest" description="Disordered" evidence="3">
    <location>
        <begin position="82"/>
        <end position="107"/>
    </location>
</feature>
<dbReference type="Gene3D" id="3.50.50.60">
    <property type="entry name" value="FAD/NAD(P)-binding domain"/>
    <property type="match status" value="1"/>
</dbReference>
<reference evidence="6" key="1">
    <citation type="journal article" date="2019" name="Int. J. Syst. Evol. Microbiol.">
        <title>The Global Catalogue of Microorganisms (GCM) 10K type strain sequencing project: providing services to taxonomists for standard genome sequencing and annotation.</title>
        <authorList>
            <consortium name="The Broad Institute Genomics Platform"/>
            <consortium name="The Broad Institute Genome Sequencing Center for Infectious Disease"/>
            <person name="Wu L."/>
            <person name="Ma J."/>
        </authorList>
    </citation>
    <scope>NUCLEOTIDE SEQUENCE [LARGE SCALE GENOMIC DNA]</scope>
    <source>
        <strain evidence="6">CGMCC 1.15180</strain>
    </source>
</reference>
<dbReference type="RefSeq" id="WP_031054206.1">
    <property type="nucleotide sequence ID" value="NZ_JBHSPX010000008.1"/>
</dbReference>
<evidence type="ECO:0000256" key="1">
    <source>
        <dbReference type="ARBA" id="ARBA00023002"/>
    </source>
</evidence>
<evidence type="ECO:0000256" key="3">
    <source>
        <dbReference type="SAM" id="MobiDB-lite"/>
    </source>
</evidence>
<organism evidence="5 6">
    <name type="scientific">Streptomyces ochraceiscleroticus</name>
    <dbReference type="NCBI Taxonomy" id="47761"/>
    <lineage>
        <taxon>Bacteria</taxon>
        <taxon>Bacillati</taxon>
        <taxon>Actinomycetota</taxon>
        <taxon>Actinomycetes</taxon>
        <taxon>Kitasatosporales</taxon>
        <taxon>Streptomycetaceae</taxon>
        <taxon>Streptomyces</taxon>
    </lineage>
</organism>
<evidence type="ECO:0000256" key="2">
    <source>
        <dbReference type="ARBA" id="ARBA00023033"/>
    </source>
</evidence>